<proteinExistence type="inferred from homology"/>
<evidence type="ECO:0000313" key="11">
    <source>
        <dbReference type="EnsemblMetazoa" id="tetur22g01600.1"/>
    </source>
</evidence>
<feature type="transmembrane region" description="Helical" evidence="10">
    <location>
        <begin position="135"/>
        <end position="162"/>
    </location>
</feature>
<comment type="similarity">
    <text evidence="2">Belongs to the WRB/GET1 family.</text>
</comment>
<evidence type="ECO:0000256" key="5">
    <source>
        <dbReference type="ARBA" id="ARBA00022824"/>
    </source>
</evidence>
<evidence type="ECO:0000256" key="2">
    <source>
        <dbReference type="ARBA" id="ARBA00010799"/>
    </source>
</evidence>
<protein>
    <recommendedName>
        <fullName evidence="3">Guided entry of tail-anchored proteins factor 1</fullName>
    </recommendedName>
    <alternativeName>
        <fullName evidence="8">Tail-anchored protein insertion receptor WRB</fullName>
    </alternativeName>
    <alternativeName>
        <fullName evidence="9">Tryptophan-rich basic protein</fullName>
    </alternativeName>
</protein>
<dbReference type="GO" id="GO:0005789">
    <property type="term" value="C:endoplasmic reticulum membrane"/>
    <property type="evidence" value="ECO:0007669"/>
    <property type="project" value="UniProtKB-SubCell"/>
</dbReference>
<dbReference type="InterPro" id="IPR028945">
    <property type="entry name" value="Get1"/>
</dbReference>
<dbReference type="AlphaFoldDB" id="T1KUX2"/>
<evidence type="ECO:0000256" key="8">
    <source>
        <dbReference type="ARBA" id="ARBA00032437"/>
    </source>
</evidence>
<evidence type="ECO:0000256" key="1">
    <source>
        <dbReference type="ARBA" id="ARBA00004477"/>
    </source>
</evidence>
<dbReference type="KEGG" id="tut:107367560"/>
<evidence type="ECO:0000256" key="6">
    <source>
        <dbReference type="ARBA" id="ARBA00022989"/>
    </source>
</evidence>
<evidence type="ECO:0000256" key="3">
    <source>
        <dbReference type="ARBA" id="ARBA00017951"/>
    </source>
</evidence>
<feature type="transmembrane region" description="Helical" evidence="10">
    <location>
        <begin position="102"/>
        <end position="123"/>
    </location>
</feature>
<dbReference type="Gene3D" id="1.10.287.660">
    <property type="entry name" value="Helix hairpin bin"/>
    <property type="match status" value="1"/>
</dbReference>
<evidence type="ECO:0000313" key="12">
    <source>
        <dbReference type="Proteomes" id="UP000015104"/>
    </source>
</evidence>
<dbReference type="OMA" id="CGMFTAF"/>
<feature type="transmembrane region" description="Helical" evidence="10">
    <location>
        <begin position="14"/>
        <end position="40"/>
    </location>
</feature>
<dbReference type="Pfam" id="PF04420">
    <property type="entry name" value="CHD5"/>
    <property type="match status" value="1"/>
</dbReference>
<sequence>MASSDTNLEINHNVFWFVTFWGIFTTLMPNFVKLVMWIFFRDSLMEKNLRKQVTDLKTELGTINMTQEFVKYAKIQRKINKMTEELKSRANTKTMLKLKVQVIVYGVCYVAMGLITTYLIWSYRYTPLAKIDSNLMFPIGAILSFPTGVEGAIGITCWFSMVTYSSRKVKRMVTTS</sequence>
<keyword evidence="4 10" id="KW-0812">Transmembrane</keyword>
<dbReference type="HOGENOM" id="CLU_121992_0_0_1"/>
<dbReference type="InterPro" id="IPR029012">
    <property type="entry name" value="Helix_hairpin_bin_sf"/>
</dbReference>
<dbReference type="PANTHER" id="PTHR42650">
    <property type="entry name" value="TAIL-ANCHORED PROTEIN INSERTION RECEPTOR WRB"/>
    <property type="match status" value="1"/>
</dbReference>
<organism evidence="11 12">
    <name type="scientific">Tetranychus urticae</name>
    <name type="common">Two-spotted spider mite</name>
    <dbReference type="NCBI Taxonomy" id="32264"/>
    <lineage>
        <taxon>Eukaryota</taxon>
        <taxon>Metazoa</taxon>
        <taxon>Ecdysozoa</taxon>
        <taxon>Arthropoda</taxon>
        <taxon>Chelicerata</taxon>
        <taxon>Arachnida</taxon>
        <taxon>Acari</taxon>
        <taxon>Acariformes</taxon>
        <taxon>Trombidiformes</taxon>
        <taxon>Prostigmata</taxon>
        <taxon>Eleutherengona</taxon>
        <taxon>Raphignathae</taxon>
        <taxon>Tetranychoidea</taxon>
        <taxon>Tetranychidae</taxon>
        <taxon>Tetranychus</taxon>
    </lineage>
</organism>
<dbReference type="GO" id="GO:0071816">
    <property type="term" value="P:tail-anchored membrane protein insertion into ER membrane"/>
    <property type="evidence" value="ECO:0007669"/>
    <property type="project" value="InterPro"/>
</dbReference>
<dbReference type="GO" id="GO:0043495">
    <property type="term" value="F:protein-membrane adaptor activity"/>
    <property type="evidence" value="ECO:0007669"/>
    <property type="project" value="TreeGrafter"/>
</dbReference>
<dbReference type="GO" id="GO:0043529">
    <property type="term" value="C:GET complex"/>
    <property type="evidence" value="ECO:0007669"/>
    <property type="project" value="TreeGrafter"/>
</dbReference>
<comment type="subcellular location">
    <subcellularLocation>
        <location evidence="1">Endoplasmic reticulum membrane</location>
        <topology evidence="1">Multi-pass membrane protein</topology>
    </subcellularLocation>
</comment>
<accession>T1KUX2</accession>
<reference evidence="11" key="2">
    <citation type="submission" date="2015-06" db="UniProtKB">
        <authorList>
            <consortium name="EnsemblMetazoa"/>
        </authorList>
    </citation>
    <scope>IDENTIFICATION</scope>
</reference>
<dbReference type="EMBL" id="CAEY01000585">
    <property type="status" value="NOT_ANNOTATED_CDS"/>
    <property type="molecule type" value="Genomic_DNA"/>
</dbReference>
<evidence type="ECO:0000256" key="7">
    <source>
        <dbReference type="ARBA" id="ARBA00023136"/>
    </source>
</evidence>
<evidence type="ECO:0000256" key="9">
    <source>
        <dbReference type="ARBA" id="ARBA00033006"/>
    </source>
</evidence>
<evidence type="ECO:0000256" key="4">
    <source>
        <dbReference type="ARBA" id="ARBA00022692"/>
    </source>
</evidence>
<keyword evidence="6 10" id="KW-1133">Transmembrane helix</keyword>
<dbReference type="OrthoDB" id="69461at2759"/>
<keyword evidence="7 10" id="KW-0472">Membrane</keyword>
<evidence type="ECO:0000256" key="10">
    <source>
        <dbReference type="SAM" id="Phobius"/>
    </source>
</evidence>
<keyword evidence="5" id="KW-0256">Endoplasmic reticulum</keyword>
<dbReference type="Proteomes" id="UP000015104">
    <property type="component" value="Unassembled WGS sequence"/>
</dbReference>
<dbReference type="STRING" id="32264.T1KUX2"/>
<name>T1KUX2_TETUR</name>
<dbReference type="EnsemblMetazoa" id="tetur22g01600.1">
    <property type="protein sequence ID" value="tetur22g01600.1"/>
    <property type="gene ID" value="tetur22g01600"/>
</dbReference>
<gene>
    <name evidence="11" type="primary">107367560</name>
</gene>
<dbReference type="PANTHER" id="PTHR42650:SF1">
    <property type="entry name" value="GUIDED ENTRY OF TAIL-ANCHORED PROTEINS FACTOR 1"/>
    <property type="match status" value="1"/>
</dbReference>
<dbReference type="eggNOG" id="KOG4253">
    <property type="taxonomic scope" value="Eukaryota"/>
</dbReference>
<keyword evidence="12" id="KW-1185">Reference proteome</keyword>
<reference evidence="12" key="1">
    <citation type="submission" date="2011-08" db="EMBL/GenBank/DDBJ databases">
        <authorList>
            <person name="Rombauts S."/>
        </authorList>
    </citation>
    <scope>NUCLEOTIDE SEQUENCE</scope>
    <source>
        <strain evidence="12">London</strain>
    </source>
</reference>